<dbReference type="Proteomes" id="UP000020735">
    <property type="component" value="Unassembled WGS sequence"/>
</dbReference>
<dbReference type="SUPFAM" id="SSF53474">
    <property type="entry name" value="alpha/beta-Hydrolases"/>
    <property type="match status" value="1"/>
</dbReference>
<evidence type="ECO:0000259" key="2">
    <source>
        <dbReference type="Pfam" id="PF20434"/>
    </source>
</evidence>
<sequence>MRRYDNATTVENEGEILAGFQYRSLLSYRAYHHIKDIKYGSKNRSTLDFFPCEHTNKTVIFIHGGYWQWCDKSDFAFIAPYILAKGAQCVFLEYDLAPQSHISQIVAQTQQALDFIAEQNWKTGEVVLVGHSAGAHLGALCLNHPLLSKATLLSGIYDLLPIQETYLNHALNLSQEDILKYSPIHQQEQINIPCTILCGGWLCCTNLSLKAYSTI</sequence>
<protein>
    <submittedName>
        <fullName evidence="3">Alpha/beta hydrolase fold family protein</fullName>
    </submittedName>
</protein>
<dbReference type="PANTHER" id="PTHR48081">
    <property type="entry name" value="AB HYDROLASE SUPERFAMILY PROTEIN C4A8.06C"/>
    <property type="match status" value="1"/>
</dbReference>
<proteinExistence type="predicted"/>
<evidence type="ECO:0000256" key="1">
    <source>
        <dbReference type="ARBA" id="ARBA00022801"/>
    </source>
</evidence>
<dbReference type="PATRIC" id="fig|1310630.3.peg.4061"/>
<dbReference type="InterPro" id="IPR050300">
    <property type="entry name" value="GDXG_lipolytic_enzyme"/>
</dbReference>
<evidence type="ECO:0000313" key="4">
    <source>
        <dbReference type="Proteomes" id="UP000020735"/>
    </source>
</evidence>
<dbReference type="AlphaFoldDB" id="A0A009RXX6"/>
<organism evidence="3 4">
    <name type="scientific">Acinetobacter baumannii 99063</name>
    <dbReference type="NCBI Taxonomy" id="1310630"/>
    <lineage>
        <taxon>Bacteria</taxon>
        <taxon>Pseudomonadati</taxon>
        <taxon>Pseudomonadota</taxon>
        <taxon>Gammaproteobacteria</taxon>
        <taxon>Moraxellales</taxon>
        <taxon>Moraxellaceae</taxon>
        <taxon>Acinetobacter</taxon>
        <taxon>Acinetobacter calcoaceticus/baumannii complex</taxon>
    </lineage>
</organism>
<dbReference type="Pfam" id="PF20434">
    <property type="entry name" value="BD-FAE"/>
    <property type="match status" value="1"/>
</dbReference>
<gene>
    <name evidence="3" type="ORF">J529_4371</name>
</gene>
<dbReference type="Gene3D" id="3.40.50.1820">
    <property type="entry name" value="alpha/beta hydrolase"/>
    <property type="match status" value="1"/>
</dbReference>
<keyword evidence="1 3" id="KW-0378">Hydrolase</keyword>
<reference evidence="3 4" key="1">
    <citation type="submission" date="2014-02" db="EMBL/GenBank/DDBJ databases">
        <title>Comparative genomics and transcriptomics to identify genetic mechanisms underlying the emergence of carbapenem resistant Acinetobacter baumannii (CRAb).</title>
        <authorList>
            <person name="Harris A.D."/>
            <person name="Johnson K.J."/>
            <person name="George J."/>
            <person name="Shefchek K."/>
            <person name="Daugherty S.C."/>
            <person name="Parankush S."/>
            <person name="Sadzewicz L."/>
            <person name="Tallon L."/>
            <person name="Sengamalay N."/>
            <person name="Hazen T.H."/>
            <person name="Rasko D.A."/>
        </authorList>
    </citation>
    <scope>NUCLEOTIDE SEQUENCE [LARGE SCALE GENOMIC DNA]</scope>
    <source>
        <strain evidence="3 4">99063</strain>
    </source>
</reference>
<dbReference type="EMBL" id="JEXJ01000247">
    <property type="protein sequence ID" value="EXC38956.1"/>
    <property type="molecule type" value="Genomic_DNA"/>
</dbReference>
<name>A0A009RXX6_ACIBA</name>
<accession>A0A009RXX6</accession>
<evidence type="ECO:0000313" key="3">
    <source>
        <dbReference type="EMBL" id="EXC38956.1"/>
    </source>
</evidence>
<dbReference type="InterPro" id="IPR049492">
    <property type="entry name" value="BD-FAE-like_dom"/>
</dbReference>
<feature type="domain" description="BD-FAE-like" evidence="2">
    <location>
        <begin position="55"/>
        <end position="140"/>
    </location>
</feature>
<comment type="caution">
    <text evidence="3">The sequence shown here is derived from an EMBL/GenBank/DDBJ whole genome shotgun (WGS) entry which is preliminary data.</text>
</comment>
<dbReference type="GO" id="GO:0004061">
    <property type="term" value="F:arylformamidase activity"/>
    <property type="evidence" value="ECO:0007669"/>
    <property type="project" value="TreeGrafter"/>
</dbReference>
<dbReference type="PANTHER" id="PTHR48081:SF33">
    <property type="entry name" value="KYNURENINE FORMAMIDASE"/>
    <property type="match status" value="1"/>
</dbReference>
<dbReference type="InterPro" id="IPR029058">
    <property type="entry name" value="AB_hydrolase_fold"/>
</dbReference>